<dbReference type="SMART" id="SM00255">
    <property type="entry name" value="TIR"/>
    <property type="match status" value="1"/>
</dbReference>
<feature type="compositionally biased region" description="Polar residues" evidence="1">
    <location>
        <begin position="533"/>
        <end position="544"/>
    </location>
</feature>
<dbReference type="SUPFAM" id="SSF47986">
    <property type="entry name" value="DEATH domain"/>
    <property type="match status" value="1"/>
</dbReference>
<dbReference type="GO" id="GO:0035325">
    <property type="term" value="F:Toll-like receptor binding"/>
    <property type="evidence" value="ECO:0007669"/>
    <property type="project" value="TreeGrafter"/>
</dbReference>
<feature type="region of interest" description="Disordered" evidence="1">
    <location>
        <begin position="20"/>
        <end position="46"/>
    </location>
</feature>
<dbReference type="RefSeq" id="XP_011205590.2">
    <property type="nucleotide sequence ID" value="XM_011207288.4"/>
</dbReference>
<feature type="compositionally biased region" description="Low complexity" evidence="1">
    <location>
        <begin position="411"/>
        <end position="430"/>
    </location>
</feature>
<sequence>MVQQQRLAISIPNINNRMPSMPSVGVSTPGSVSSTTSSTYNASLSTSMDSPAAEVNSADIGLFVETPLQELSTNTRLQLSQLLNCRKILRSEDGYERDWRGVAELAEVRSFCSSNNDDPMRVVLREWCSHRPQTATFARLQQYLGIIDRWDVSDDIYENMVEDAKRYAIKLRQKSLIASDTTDATSSTALATNFWSNPTSPFIPANSNGINGNDVNSIESDPNMTILTRDDVILAQKGLPPQQYDAFVLFADADIEQAAEIQTKFEENEKYNFKLCFKNRDLLGGVPFTHVALTQLIEERCRYLLVILTKEFLDSPENQFLMNYTHALQIQNNTRKIIPLIYEDSVIIPRALKIYTHLKYTPVPTTLFDFWARLGDSIRRSYNATDPSPYGLNEVDNVLPVRQLPSDTSYTSLPTPRTTSVTTPTSPIPSININGHAYTPEEEEDDVFQQKEQRYHFNKRSSLRHHNSVYSHNHNNNRISQVVNGLRNAHSTSQLNAGVNVDNAVSMSDLSINTEAKKKKKKPIKAVLKRVFSRSSPKLQQTAE</sequence>
<accession>A0A034VC97</accession>
<dbReference type="GO" id="GO:0005886">
    <property type="term" value="C:plasma membrane"/>
    <property type="evidence" value="ECO:0007669"/>
    <property type="project" value="TreeGrafter"/>
</dbReference>
<dbReference type="GO" id="GO:0043123">
    <property type="term" value="P:positive regulation of canonical NF-kappaB signal transduction"/>
    <property type="evidence" value="ECO:0007669"/>
    <property type="project" value="InterPro"/>
</dbReference>
<dbReference type="OrthoDB" id="10037120at2759"/>
<dbReference type="KEGG" id="bdr:105227779"/>
<dbReference type="Pfam" id="PF13676">
    <property type="entry name" value="TIR_2"/>
    <property type="match status" value="1"/>
</dbReference>
<feature type="domain" description="TIR" evidence="2">
    <location>
        <begin position="242"/>
        <end position="378"/>
    </location>
</feature>
<dbReference type="GO" id="GO:0002755">
    <property type="term" value="P:MyD88-dependent toll-like receptor signaling pathway"/>
    <property type="evidence" value="ECO:0007669"/>
    <property type="project" value="InterPro"/>
</dbReference>
<evidence type="ECO:0000313" key="3">
    <source>
        <dbReference type="EMBL" id="JAC39702.1"/>
    </source>
</evidence>
<feature type="region of interest" description="Disordered" evidence="1">
    <location>
        <begin position="407"/>
        <end position="431"/>
    </location>
</feature>
<organism evidence="3">
    <name type="scientific">Bactrocera dorsalis</name>
    <name type="common">Oriental fruit fly</name>
    <name type="synonym">Dacus dorsalis</name>
    <dbReference type="NCBI Taxonomy" id="27457"/>
    <lineage>
        <taxon>Eukaryota</taxon>
        <taxon>Metazoa</taxon>
        <taxon>Ecdysozoa</taxon>
        <taxon>Arthropoda</taxon>
        <taxon>Hexapoda</taxon>
        <taxon>Insecta</taxon>
        <taxon>Pterygota</taxon>
        <taxon>Neoptera</taxon>
        <taxon>Endopterygota</taxon>
        <taxon>Diptera</taxon>
        <taxon>Brachycera</taxon>
        <taxon>Muscomorpha</taxon>
        <taxon>Tephritoidea</taxon>
        <taxon>Tephritidae</taxon>
        <taxon>Bactrocera</taxon>
        <taxon>Bactrocera</taxon>
    </lineage>
</organism>
<proteinExistence type="predicted"/>
<dbReference type="PANTHER" id="PTHR15079:SF3">
    <property type="entry name" value="MYELOID DIFFERENTIATION PRIMARY RESPONSE PROTEIN MYD88"/>
    <property type="match status" value="1"/>
</dbReference>
<dbReference type="GO" id="GO:0050830">
    <property type="term" value="P:defense response to Gram-positive bacterium"/>
    <property type="evidence" value="ECO:0007669"/>
    <property type="project" value="TreeGrafter"/>
</dbReference>
<dbReference type="Gene3D" id="3.40.50.10140">
    <property type="entry name" value="Toll/interleukin-1 receptor homology (TIR) domain"/>
    <property type="match status" value="1"/>
</dbReference>
<dbReference type="CTD" id="4615"/>
<dbReference type="EMBL" id="GAKP01019250">
    <property type="protein sequence ID" value="JAC39702.1"/>
    <property type="molecule type" value="Transcribed_RNA"/>
</dbReference>
<name>A0A034VC97_BACDO</name>
<dbReference type="PANTHER" id="PTHR15079">
    <property type="entry name" value="MYD88"/>
    <property type="match status" value="1"/>
</dbReference>
<dbReference type="InterPro" id="IPR035897">
    <property type="entry name" value="Toll_tir_struct_dom_sf"/>
</dbReference>
<evidence type="ECO:0000259" key="2">
    <source>
        <dbReference type="PROSITE" id="PS50104"/>
    </source>
</evidence>
<gene>
    <name evidence="3" type="primary">MYD88</name>
</gene>
<dbReference type="AlphaFoldDB" id="A0A034VC97"/>
<dbReference type="InterPro" id="IPR011029">
    <property type="entry name" value="DEATH-like_dom_sf"/>
</dbReference>
<dbReference type="GO" id="GO:0070976">
    <property type="term" value="F:TIR domain binding"/>
    <property type="evidence" value="ECO:0007669"/>
    <property type="project" value="InterPro"/>
</dbReference>
<dbReference type="SUPFAM" id="SSF52200">
    <property type="entry name" value="Toll/Interleukin receptor TIR domain"/>
    <property type="match status" value="1"/>
</dbReference>
<protein>
    <submittedName>
        <fullName evidence="3">Myeloid differentiation primary response protein MyD88</fullName>
    </submittedName>
</protein>
<dbReference type="GO" id="GO:0045087">
    <property type="term" value="P:innate immune response"/>
    <property type="evidence" value="ECO:0007669"/>
    <property type="project" value="TreeGrafter"/>
</dbReference>
<feature type="region of interest" description="Disordered" evidence="1">
    <location>
        <begin position="515"/>
        <end position="544"/>
    </location>
</feature>
<dbReference type="PROSITE" id="PS50104">
    <property type="entry name" value="TIR"/>
    <property type="match status" value="1"/>
</dbReference>
<reference evidence="3" key="1">
    <citation type="journal article" date="2014" name="BMC Genomics">
        <title>Characterizing the developmental transcriptome of the oriental fruit fly, Bactrocera dorsalis (Diptera: Tephritidae) through comparative genomic analysis with Drosophila melanogaster utilizing modENCODE datasets.</title>
        <authorList>
            <person name="Geib S.M."/>
            <person name="Calla B."/>
            <person name="Hall B."/>
            <person name="Hou S."/>
            <person name="Manoukis N.C."/>
        </authorList>
    </citation>
    <scope>NUCLEOTIDE SEQUENCE</scope>
    <source>
        <strain evidence="3">Punador</strain>
    </source>
</reference>
<feature type="compositionally biased region" description="Basic residues" evidence="1">
    <location>
        <begin position="517"/>
        <end position="532"/>
    </location>
</feature>
<dbReference type="InterPro" id="IPR017281">
    <property type="entry name" value="Myelin_different_resp_MyD88"/>
</dbReference>
<dbReference type="GO" id="GO:0034142">
    <property type="term" value="P:toll-like receptor 4 signaling pathway"/>
    <property type="evidence" value="ECO:0007669"/>
    <property type="project" value="TreeGrafter"/>
</dbReference>
<dbReference type="GO" id="GO:0008063">
    <property type="term" value="P:Toll signaling pathway"/>
    <property type="evidence" value="ECO:0007669"/>
    <property type="project" value="TreeGrafter"/>
</dbReference>
<dbReference type="Gene3D" id="1.10.533.10">
    <property type="entry name" value="Death Domain, Fas"/>
    <property type="match status" value="1"/>
</dbReference>
<dbReference type="InterPro" id="IPR000157">
    <property type="entry name" value="TIR_dom"/>
</dbReference>
<evidence type="ECO:0000256" key="1">
    <source>
        <dbReference type="SAM" id="MobiDB-lite"/>
    </source>
</evidence>
<dbReference type="GeneID" id="105227779"/>